<proteinExistence type="predicted"/>
<protein>
    <submittedName>
        <fullName evidence="1">Uncharacterized protein</fullName>
    </submittedName>
</protein>
<dbReference type="AlphaFoldDB" id="A0A2N9IXV8"/>
<reference evidence="1" key="1">
    <citation type="submission" date="2018-02" db="EMBL/GenBank/DDBJ databases">
        <authorList>
            <person name="Cohen D.B."/>
            <person name="Kent A.D."/>
        </authorList>
    </citation>
    <scope>NUCLEOTIDE SEQUENCE</scope>
</reference>
<sequence length="72" mass="7922">MSGSIWLSDKLTVGTNSLRAPAKQQIKERLIFFGGGGIVVEEEEDEVGFFFLPWRMGSGKSKASLLEVDAIF</sequence>
<evidence type="ECO:0000313" key="1">
    <source>
        <dbReference type="EMBL" id="SPD29090.1"/>
    </source>
</evidence>
<organism evidence="1">
    <name type="scientific">Fagus sylvatica</name>
    <name type="common">Beechnut</name>
    <dbReference type="NCBI Taxonomy" id="28930"/>
    <lineage>
        <taxon>Eukaryota</taxon>
        <taxon>Viridiplantae</taxon>
        <taxon>Streptophyta</taxon>
        <taxon>Embryophyta</taxon>
        <taxon>Tracheophyta</taxon>
        <taxon>Spermatophyta</taxon>
        <taxon>Magnoliopsida</taxon>
        <taxon>eudicotyledons</taxon>
        <taxon>Gunneridae</taxon>
        <taxon>Pentapetalae</taxon>
        <taxon>rosids</taxon>
        <taxon>fabids</taxon>
        <taxon>Fagales</taxon>
        <taxon>Fagaceae</taxon>
        <taxon>Fagus</taxon>
    </lineage>
</organism>
<name>A0A2N9IXV8_FAGSY</name>
<dbReference type="EMBL" id="OIVN01006259">
    <property type="protein sequence ID" value="SPD29090.1"/>
    <property type="molecule type" value="Genomic_DNA"/>
</dbReference>
<accession>A0A2N9IXV8</accession>
<gene>
    <name evidence="1" type="ORF">FSB_LOCUS56972</name>
</gene>